<evidence type="ECO:0000256" key="2">
    <source>
        <dbReference type="SAM" id="SignalP"/>
    </source>
</evidence>
<evidence type="ECO:0000256" key="1">
    <source>
        <dbReference type="SAM" id="MobiDB-lite"/>
    </source>
</evidence>
<organism evidence="3 4">
    <name type="scientific">Roseiconus nitratireducens</name>
    <dbReference type="NCBI Taxonomy" id="2605748"/>
    <lineage>
        <taxon>Bacteria</taxon>
        <taxon>Pseudomonadati</taxon>
        <taxon>Planctomycetota</taxon>
        <taxon>Planctomycetia</taxon>
        <taxon>Pirellulales</taxon>
        <taxon>Pirellulaceae</taxon>
        <taxon>Roseiconus</taxon>
    </lineage>
</organism>
<dbReference type="Gene3D" id="2.30.42.10">
    <property type="match status" value="1"/>
</dbReference>
<dbReference type="RefSeq" id="WP_150074171.1">
    <property type="nucleotide sequence ID" value="NZ_VWOX01000001.1"/>
</dbReference>
<feature type="region of interest" description="Disordered" evidence="1">
    <location>
        <begin position="149"/>
        <end position="168"/>
    </location>
</feature>
<feature type="compositionally biased region" description="Low complexity" evidence="1">
    <location>
        <begin position="23"/>
        <end position="39"/>
    </location>
</feature>
<dbReference type="SUPFAM" id="SSF50156">
    <property type="entry name" value="PDZ domain-like"/>
    <property type="match status" value="1"/>
</dbReference>
<keyword evidence="4" id="KW-1185">Reference proteome</keyword>
<sequence>MTIRLFSGLTALALLSMAALAQPPSPAEESGPAAATESVPEPPLVLAPVPTLLRMHLPDLPESEGQLVQSVLTGSDAARLGLRPGDILLECNGRIVDRQSEVPAPDPSLPMVVLRRGRMQMLPPSRAPLTGREPRWPDESWGTEVQPNRAFPSGGVTASSRSEVRGGVGGRAVSISRTGDQISLEMSMPELTPQPVRFRGTLAQIQRELDASDLPTAAKNEVRSALGVPVVQ</sequence>
<protein>
    <submittedName>
        <fullName evidence="3">PDZ domain-containing protein</fullName>
    </submittedName>
</protein>
<evidence type="ECO:0000313" key="3">
    <source>
        <dbReference type="EMBL" id="KAA5547064.1"/>
    </source>
</evidence>
<feature type="region of interest" description="Disordered" evidence="1">
    <location>
        <begin position="23"/>
        <end position="42"/>
    </location>
</feature>
<gene>
    <name evidence="3" type="ORF">FYK55_01200</name>
</gene>
<dbReference type="EMBL" id="VWOX01000001">
    <property type="protein sequence ID" value="KAA5547064.1"/>
    <property type="molecule type" value="Genomic_DNA"/>
</dbReference>
<proteinExistence type="predicted"/>
<keyword evidence="2" id="KW-0732">Signal</keyword>
<comment type="caution">
    <text evidence="3">The sequence shown here is derived from an EMBL/GenBank/DDBJ whole genome shotgun (WGS) entry which is preliminary data.</text>
</comment>
<reference evidence="3 4" key="1">
    <citation type="submission" date="2019-08" db="EMBL/GenBank/DDBJ databases">
        <authorList>
            <person name="Dhanesh K."/>
            <person name="Kumar G."/>
            <person name="Sasikala C."/>
            <person name="Venkata Ramana C."/>
        </authorList>
    </citation>
    <scope>NUCLEOTIDE SEQUENCE [LARGE SCALE GENOMIC DNA]</scope>
    <source>
        <strain evidence="3 4">JC645</strain>
    </source>
</reference>
<dbReference type="InterPro" id="IPR036034">
    <property type="entry name" value="PDZ_sf"/>
</dbReference>
<accession>A0A5M6DHP1</accession>
<feature type="region of interest" description="Disordered" evidence="1">
    <location>
        <begin position="122"/>
        <end position="142"/>
    </location>
</feature>
<dbReference type="Proteomes" id="UP000324479">
    <property type="component" value="Unassembled WGS sequence"/>
</dbReference>
<name>A0A5M6DHP1_9BACT</name>
<feature type="chain" id="PRO_5024293857" evidence="2">
    <location>
        <begin position="22"/>
        <end position="232"/>
    </location>
</feature>
<dbReference type="AlphaFoldDB" id="A0A5M6DHP1"/>
<feature type="signal peptide" evidence="2">
    <location>
        <begin position="1"/>
        <end position="21"/>
    </location>
</feature>
<evidence type="ECO:0000313" key="4">
    <source>
        <dbReference type="Proteomes" id="UP000324479"/>
    </source>
</evidence>